<reference evidence="2 3" key="1">
    <citation type="submission" date="2023-07" db="EMBL/GenBank/DDBJ databases">
        <title>Genomic Encyclopedia of Type Strains, Phase IV (KMG-IV): sequencing the most valuable type-strain genomes for metagenomic binning, comparative biology and taxonomic classification.</title>
        <authorList>
            <person name="Goeker M."/>
        </authorList>
    </citation>
    <scope>NUCLEOTIDE SEQUENCE [LARGE SCALE GENOMIC DNA]</scope>
    <source>
        <strain evidence="2 3">DSM 9768</strain>
    </source>
</reference>
<proteinExistence type="predicted"/>
<feature type="transmembrane region" description="Helical" evidence="1">
    <location>
        <begin position="63"/>
        <end position="83"/>
    </location>
</feature>
<dbReference type="Proteomes" id="UP001230005">
    <property type="component" value="Unassembled WGS sequence"/>
</dbReference>
<sequence length="84" mass="9439">MTKLTTEVSEGEKYSRIESTDHEIRLEVGKKIDETGNHFEKTLSKHTDELLQTLKQNSKEDRIFNATVMGVVAAVVVGLLGFVF</sequence>
<keyword evidence="1" id="KW-0812">Transmembrane</keyword>
<organism evidence="2 3">
    <name type="scientific">Evansella vedderi</name>
    <dbReference type="NCBI Taxonomy" id="38282"/>
    <lineage>
        <taxon>Bacteria</taxon>
        <taxon>Bacillati</taxon>
        <taxon>Bacillota</taxon>
        <taxon>Bacilli</taxon>
        <taxon>Bacillales</taxon>
        <taxon>Bacillaceae</taxon>
        <taxon>Evansella</taxon>
    </lineage>
</organism>
<comment type="caution">
    <text evidence="2">The sequence shown here is derived from an EMBL/GenBank/DDBJ whole genome shotgun (WGS) entry which is preliminary data.</text>
</comment>
<accession>A0ABT9ZW15</accession>
<gene>
    <name evidence="2" type="ORF">J2S74_002319</name>
</gene>
<keyword evidence="1" id="KW-0472">Membrane</keyword>
<evidence type="ECO:0000256" key="1">
    <source>
        <dbReference type="SAM" id="Phobius"/>
    </source>
</evidence>
<dbReference type="RefSeq" id="WP_307325602.1">
    <property type="nucleotide sequence ID" value="NZ_JAUSUG010000008.1"/>
</dbReference>
<evidence type="ECO:0000313" key="2">
    <source>
        <dbReference type="EMBL" id="MDQ0254937.1"/>
    </source>
</evidence>
<dbReference type="EMBL" id="JAUSUG010000008">
    <property type="protein sequence ID" value="MDQ0254937.1"/>
    <property type="molecule type" value="Genomic_DNA"/>
</dbReference>
<name>A0ABT9ZW15_9BACI</name>
<evidence type="ECO:0000313" key="3">
    <source>
        <dbReference type="Proteomes" id="UP001230005"/>
    </source>
</evidence>
<keyword evidence="3" id="KW-1185">Reference proteome</keyword>
<protein>
    <recommendedName>
        <fullName evidence="4">TMhelix containing protein</fullName>
    </recommendedName>
</protein>
<evidence type="ECO:0008006" key="4">
    <source>
        <dbReference type="Google" id="ProtNLM"/>
    </source>
</evidence>
<keyword evidence="1" id="KW-1133">Transmembrane helix</keyword>